<keyword evidence="2" id="KW-1185">Reference proteome</keyword>
<dbReference type="EMBL" id="CM046395">
    <property type="protein sequence ID" value="KAI8542397.1"/>
    <property type="molecule type" value="Genomic_DNA"/>
</dbReference>
<comment type="caution">
    <text evidence="1">The sequence shown here is derived from an EMBL/GenBank/DDBJ whole genome shotgun (WGS) entry which is preliminary data.</text>
</comment>
<name>A0ACC0MPJ6_RHOML</name>
<sequence>MFVFLSPTSISLVPSTPYNSVDGHPSRKSSLFPTDNLSLSIWKMPKPKASLKARYATDKLGVVGTLAVDAGNFRLLASATDTTFVGGPSLNGLSLSIEKPGSFFIDYDVPKQDVLFQFMNTVRVLDKPLNLTYTHEKGMNQTALKGTLVLDPANKLSANYGFDSGNCRLKYTYMHGAKTMFEPSYDFAQNSWGFTVSQKLSDDDILRASYETSSKVLGLDWSRNSMLNGTLKISASVNLEEKRKVPKFCAESSWSFDM</sequence>
<evidence type="ECO:0000313" key="1">
    <source>
        <dbReference type="EMBL" id="KAI8542397.1"/>
    </source>
</evidence>
<protein>
    <submittedName>
        <fullName evidence="1">Uncharacterized protein</fullName>
    </submittedName>
</protein>
<evidence type="ECO:0000313" key="2">
    <source>
        <dbReference type="Proteomes" id="UP001062846"/>
    </source>
</evidence>
<reference evidence="1" key="1">
    <citation type="submission" date="2022-02" db="EMBL/GenBank/DDBJ databases">
        <title>Plant Genome Project.</title>
        <authorList>
            <person name="Zhang R.-G."/>
        </authorList>
    </citation>
    <scope>NUCLEOTIDE SEQUENCE</scope>
    <source>
        <strain evidence="1">AT1</strain>
    </source>
</reference>
<gene>
    <name evidence="1" type="ORF">RHMOL_Rhmol08G0135600</name>
</gene>
<accession>A0ACC0MPJ6</accession>
<proteinExistence type="predicted"/>
<organism evidence="1 2">
    <name type="scientific">Rhododendron molle</name>
    <name type="common">Chinese azalea</name>
    <name type="synonym">Azalea mollis</name>
    <dbReference type="NCBI Taxonomy" id="49168"/>
    <lineage>
        <taxon>Eukaryota</taxon>
        <taxon>Viridiplantae</taxon>
        <taxon>Streptophyta</taxon>
        <taxon>Embryophyta</taxon>
        <taxon>Tracheophyta</taxon>
        <taxon>Spermatophyta</taxon>
        <taxon>Magnoliopsida</taxon>
        <taxon>eudicotyledons</taxon>
        <taxon>Gunneridae</taxon>
        <taxon>Pentapetalae</taxon>
        <taxon>asterids</taxon>
        <taxon>Ericales</taxon>
        <taxon>Ericaceae</taxon>
        <taxon>Ericoideae</taxon>
        <taxon>Rhodoreae</taxon>
        <taxon>Rhododendron</taxon>
    </lineage>
</organism>
<dbReference type="Proteomes" id="UP001062846">
    <property type="component" value="Chromosome 8"/>
</dbReference>